<dbReference type="GO" id="GO:0090071">
    <property type="term" value="P:negative regulation of ribosome biogenesis"/>
    <property type="evidence" value="ECO:0007669"/>
    <property type="project" value="TreeGrafter"/>
</dbReference>
<dbReference type="GO" id="GO:0043023">
    <property type="term" value="F:ribosomal large subunit binding"/>
    <property type="evidence" value="ECO:0007669"/>
    <property type="project" value="TreeGrafter"/>
</dbReference>
<dbReference type="PANTHER" id="PTHR21043">
    <property type="entry name" value="IOJAP SUPERFAMILY ORTHOLOG"/>
    <property type="match status" value="1"/>
</dbReference>
<keyword evidence="4" id="KW-1185">Reference proteome</keyword>
<feature type="compositionally biased region" description="Low complexity" evidence="2">
    <location>
        <begin position="1"/>
        <end position="18"/>
    </location>
</feature>
<comment type="similarity">
    <text evidence="1">Belongs to the Iojap/RsfS family.</text>
</comment>
<comment type="caution">
    <text evidence="3">The sequence shown here is derived from an EMBL/GenBank/DDBJ whole genome shotgun (WGS) entry which is preliminary data.</text>
</comment>
<dbReference type="AlphaFoldDB" id="A0AAW1QR25"/>
<dbReference type="Pfam" id="PF02410">
    <property type="entry name" value="RsfS"/>
    <property type="match status" value="1"/>
</dbReference>
<feature type="region of interest" description="Disordered" evidence="2">
    <location>
        <begin position="1"/>
        <end position="61"/>
    </location>
</feature>
<sequence length="191" mass="20636">MRASCTAGAPPAATETAAVSQDRAAEAPSASASSSDVDFQNGSPLAAPDRGDDWSPPEAADEATHEFAVAMAKVASDTKGEDILVLHVGPLVYWTSYMMFVTVFSKPQLNAIIGKIEKEAAENWGRVITGANPGRGEWEVLDFGDVVIHAFTSEQRDYYDLESFYGAAEEVELKFLAEERQTQSLGWQKSL</sequence>
<dbReference type="InterPro" id="IPR043519">
    <property type="entry name" value="NT_sf"/>
</dbReference>
<dbReference type="Gene3D" id="3.30.460.10">
    <property type="entry name" value="Beta Polymerase, domain 2"/>
    <property type="match status" value="1"/>
</dbReference>
<dbReference type="PANTHER" id="PTHR21043:SF2">
    <property type="entry name" value="PROTEIN IOJAP, CHLOROPLASTIC"/>
    <property type="match status" value="1"/>
</dbReference>
<evidence type="ECO:0000313" key="3">
    <source>
        <dbReference type="EMBL" id="KAK9823936.1"/>
    </source>
</evidence>
<dbReference type="InterPro" id="IPR004394">
    <property type="entry name" value="Iojap/RsfS/C7orf30"/>
</dbReference>
<dbReference type="EMBL" id="JALJOR010000002">
    <property type="protein sequence ID" value="KAK9823936.1"/>
    <property type="molecule type" value="Genomic_DNA"/>
</dbReference>
<evidence type="ECO:0000256" key="1">
    <source>
        <dbReference type="ARBA" id="ARBA00010574"/>
    </source>
</evidence>
<feature type="compositionally biased region" description="Low complexity" evidence="2">
    <location>
        <begin position="26"/>
        <end position="35"/>
    </location>
</feature>
<name>A0AAW1QR25_9CHLO</name>
<organism evidence="3 4">
    <name type="scientific">[Myrmecia] bisecta</name>
    <dbReference type="NCBI Taxonomy" id="41462"/>
    <lineage>
        <taxon>Eukaryota</taxon>
        <taxon>Viridiplantae</taxon>
        <taxon>Chlorophyta</taxon>
        <taxon>core chlorophytes</taxon>
        <taxon>Trebouxiophyceae</taxon>
        <taxon>Trebouxiales</taxon>
        <taxon>Trebouxiaceae</taxon>
        <taxon>Myrmecia</taxon>
    </lineage>
</organism>
<reference evidence="3 4" key="1">
    <citation type="journal article" date="2024" name="Nat. Commun.">
        <title>Phylogenomics reveals the evolutionary origins of lichenization in chlorophyte algae.</title>
        <authorList>
            <person name="Puginier C."/>
            <person name="Libourel C."/>
            <person name="Otte J."/>
            <person name="Skaloud P."/>
            <person name="Haon M."/>
            <person name="Grisel S."/>
            <person name="Petersen M."/>
            <person name="Berrin J.G."/>
            <person name="Delaux P.M."/>
            <person name="Dal Grande F."/>
            <person name="Keller J."/>
        </authorList>
    </citation>
    <scope>NUCLEOTIDE SEQUENCE [LARGE SCALE GENOMIC DNA]</scope>
    <source>
        <strain evidence="3 4">SAG 2043</strain>
    </source>
</reference>
<evidence type="ECO:0000256" key="2">
    <source>
        <dbReference type="SAM" id="MobiDB-lite"/>
    </source>
</evidence>
<dbReference type="HAMAP" id="MF_01477">
    <property type="entry name" value="Iojap_RsfS"/>
    <property type="match status" value="1"/>
</dbReference>
<dbReference type="Proteomes" id="UP001489004">
    <property type="component" value="Unassembled WGS sequence"/>
</dbReference>
<accession>A0AAW1QR25</accession>
<proteinExistence type="inferred from homology"/>
<dbReference type="SUPFAM" id="SSF81301">
    <property type="entry name" value="Nucleotidyltransferase"/>
    <property type="match status" value="1"/>
</dbReference>
<dbReference type="GO" id="GO:0017148">
    <property type="term" value="P:negative regulation of translation"/>
    <property type="evidence" value="ECO:0007669"/>
    <property type="project" value="TreeGrafter"/>
</dbReference>
<dbReference type="NCBIfam" id="TIGR00090">
    <property type="entry name" value="rsfS_iojap_ybeB"/>
    <property type="match status" value="1"/>
</dbReference>
<evidence type="ECO:0000313" key="4">
    <source>
        <dbReference type="Proteomes" id="UP001489004"/>
    </source>
</evidence>
<protein>
    <submittedName>
        <fullName evidence="3">Uncharacterized protein</fullName>
    </submittedName>
</protein>
<gene>
    <name evidence="3" type="ORF">WJX72_006499</name>
</gene>